<name>A0A941APC9_9BACI</name>
<dbReference type="Pfam" id="PF00563">
    <property type="entry name" value="EAL"/>
    <property type="match status" value="1"/>
</dbReference>
<dbReference type="GO" id="GO:0071111">
    <property type="term" value="F:cyclic-guanylate-specific phosphodiesterase activity"/>
    <property type="evidence" value="ECO:0007669"/>
    <property type="project" value="InterPro"/>
</dbReference>
<keyword evidence="4" id="KW-1185">Reference proteome</keyword>
<accession>A0A941APC9</accession>
<comment type="caution">
    <text evidence="3">The sequence shown here is derived from an EMBL/GenBank/DDBJ whole genome shotgun (WGS) entry which is preliminary data.</text>
</comment>
<evidence type="ECO:0000259" key="2">
    <source>
        <dbReference type="PROSITE" id="PS50887"/>
    </source>
</evidence>
<dbReference type="PROSITE" id="PS50887">
    <property type="entry name" value="GGDEF"/>
    <property type="match status" value="1"/>
</dbReference>
<dbReference type="AlphaFoldDB" id="A0A941APC9"/>
<dbReference type="Pfam" id="PF00990">
    <property type="entry name" value="GGDEF"/>
    <property type="match status" value="1"/>
</dbReference>
<dbReference type="PROSITE" id="PS50883">
    <property type="entry name" value="EAL"/>
    <property type="match status" value="1"/>
</dbReference>
<dbReference type="PANTHER" id="PTHR33121:SF71">
    <property type="entry name" value="OXYGEN SENSOR PROTEIN DOSP"/>
    <property type="match status" value="1"/>
</dbReference>
<dbReference type="PANTHER" id="PTHR33121">
    <property type="entry name" value="CYCLIC DI-GMP PHOSPHODIESTERASE PDEF"/>
    <property type="match status" value="1"/>
</dbReference>
<dbReference type="CDD" id="cd01949">
    <property type="entry name" value="GGDEF"/>
    <property type="match status" value="1"/>
</dbReference>
<dbReference type="CDD" id="cd01948">
    <property type="entry name" value="EAL"/>
    <property type="match status" value="1"/>
</dbReference>
<dbReference type="SUPFAM" id="SSF141868">
    <property type="entry name" value="EAL domain-like"/>
    <property type="match status" value="1"/>
</dbReference>
<dbReference type="SMART" id="SM00267">
    <property type="entry name" value="GGDEF"/>
    <property type="match status" value="1"/>
</dbReference>
<dbReference type="Gene3D" id="3.20.20.450">
    <property type="entry name" value="EAL domain"/>
    <property type="match status" value="1"/>
</dbReference>
<dbReference type="SMART" id="SM00052">
    <property type="entry name" value="EAL"/>
    <property type="match status" value="1"/>
</dbReference>
<dbReference type="EMBL" id="JAGKSQ010000003">
    <property type="protein sequence ID" value="MBP3951357.1"/>
    <property type="molecule type" value="Genomic_DNA"/>
</dbReference>
<dbReference type="InterPro" id="IPR043128">
    <property type="entry name" value="Rev_trsase/Diguanyl_cyclase"/>
</dbReference>
<dbReference type="InterPro" id="IPR001633">
    <property type="entry name" value="EAL_dom"/>
</dbReference>
<sequence length="424" mass="48995">MTGFYNQRWFEERVNAYRKRNNQPEGSTFFILLDIERYKWINESFGFEKGDELLVQVSERLREHCSETHTIVRYDGAKFLLIINKDNREIEATCTQLFEWFAEPFNVLGNPIVLSISLSVYQHERVEMMYPSKITKALEHALRAAKKNGSDWVVYDEAKHSDEREQEILHELKKDIVEFTGFSLYYQPKINLKTRKIDSAEVLLRWENKQLGMVSPAEFIPIAEKYGLIQDLTKSIFFRACQQVKRWNQEHFPIQKLAVNLSATFFQLQNGNEMIKDILEQTEVNPKSINIELEVTETAIMENVNRAIEMLDDLRGIGLTIALDDFGTGLSSLTYLKNLPIDTLKIDKAFIEGIPGDEKDNGITELIVLISKKIGLEIVAEGIEILEQDQFLTSIGCDYGQGYFYSKPLSLEQLTERFGSSKQN</sequence>
<dbReference type="NCBIfam" id="TIGR00254">
    <property type="entry name" value="GGDEF"/>
    <property type="match status" value="1"/>
</dbReference>
<proteinExistence type="predicted"/>
<dbReference type="Proteomes" id="UP000678228">
    <property type="component" value="Unassembled WGS sequence"/>
</dbReference>
<evidence type="ECO:0000313" key="3">
    <source>
        <dbReference type="EMBL" id="MBP3951357.1"/>
    </source>
</evidence>
<dbReference type="InterPro" id="IPR000160">
    <property type="entry name" value="GGDEF_dom"/>
</dbReference>
<dbReference type="SUPFAM" id="SSF55073">
    <property type="entry name" value="Nucleotide cyclase"/>
    <property type="match status" value="1"/>
</dbReference>
<dbReference type="InterPro" id="IPR050706">
    <property type="entry name" value="Cyclic-di-GMP_PDE-like"/>
</dbReference>
<organism evidence="3 4">
    <name type="scientific">Halalkalibacter suaedae</name>
    <dbReference type="NCBI Taxonomy" id="2822140"/>
    <lineage>
        <taxon>Bacteria</taxon>
        <taxon>Bacillati</taxon>
        <taxon>Bacillota</taxon>
        <taxon>Bacilli</taxon>
        <taxon>Bacillales</taxon>
        <taxon>Bacillaceae</taxon>
        <taxon>Halalkalibacter</taxon>
    </lineage>
</organism>
<protein>
    <submittedName>
        <fullName evidence="3">Bifunctional diguanylate cyclase/phosphodiesterase</fullName>
    </submittedName>
</protein>
<dbReference type="RefSeq" id="WP_210597041.1">
    <property type="nucleotide sequence ID" value="NZ_JAGKSQ010000003.1"/>
</dbReference>
<evidence type="ECO:0000313" key="4">
    <source>
        <dbReference type="Proteomes" id="UP000678228"/>
    </source>
</evidence>
<evidence type="ECO:0000259" key="1">
    <source>
        <dbReference type="PROSITE" id="PS50883"/>
    </source>
</evidence>
<dbReference type="InterPro" id="IPR029787">
    <property type="entry name" value="Nucleotide_cyclase"/>
</dbReference>
<reference evidence="3" key="1">
    <citation type="submission" date="2021-03" db="EMBL/GenBank/DDBJ databases">
        <title>Bacillus suaedae sp. nov., isolated from Suaeda aralocaspica.</title>
        <authorList>
            <person name="Lei R.F.R."/>
        </authorList>
    </citation>
    <scope>NUCLEOTIDE SEQUENCE</scope>
    <source>
        <strain evidence="3">YZJH907-2</strain>
    </source>
</reference>
<feature type="domain" description="EAL" evidence="1">
    <location>
        <begin position="165"/>
        <end position="422"/>
    </location>
</feature>
<dbReference type="Gene3D" id="3.30.70.270">
    <property type="match status" value="1"/>
</dbReference>
<gene>
    <name evidence="3" type="ORF">J7W16_09440</name>
</gene>
<dbReference type="InterPro" id="IPR035919">
    <property type="entry name" value="EAL_sf"/>
</dbReference>
<feature type="domain" description="GGDEF" evidence="2">
    <location>
        <begin position="26"/>
        <end position="158"/>
    </location>
</feature>